<dbReference type="EMBL" id="FUKQ01000035">
    <property type="protein sequence ID" value="SJN35447.1"/>
    <property type="molecule type" value="Genomic_DNA"/>
</dbReference>
<dbReference type="InterPro" id="IPR003706">
    <property type="entry name" value="CstA_N"/>
</dbReference>
<feature type="domain" description="CstA N-terminal" evidence="8">
    <location>
        <begin position="1"/>
        <end position="82"/>
    </location>
</feature>
<gene>
    <name evidence="9" type="ORF">FM114_09530</name>
</gene>
<keyword evidence="4" id="KW-1003">Cell membrane</keyword>
<evidence type="ECO:0000256" key="7">
    <source>
        <dbReference type="ARBA" id="ARBA00023136"/>
    </source>
</evidence>
<accession>A0A1R4JTT5</accession>
<dbReference type="STRING" id="1255658.FM114_09530"/>
<keyword evidence="10" id="KW-1185">Reference proteome</keyword>
<keyword evidence="5" id="KW-0812">Transmembrane</keyword>
<comment type="subcellular location">
    <subcellularLocation>
        <location evidence="1">Cell membrane</location>
        <topology evidence="1">Multi-pass membrane protein</topology>
    </subcellularLocation>
</comment>
<keyword evidence="3" id="KW-0813">Transport</keyword>
<evidence type="ECO:0000313" key="9">
    <source>
        <dbReference type="EMBL" id="SJN35447.1"/>
    </source>
</evidence>
<evidence type="ECO:0000256" key="2">
    <source>
        <dbReference type="ARBA" id="ARBA00007755"/>
    </source>
</evidence>
<dbReference type="PANTHER" id="PTHR30252:SF3">
    <property type="entry name" value="PYRUVATE_PROTON SYMPORTER BTST"/>
    <property type="match status" value="1"/>
</dbReference>
<comment type="similarity">
    <text evidence="2">Belongs to the peptide transporter carbon starvation (CstA) (TC 2.A.114) family.</text>
</comment>
<keyword evidence="7" id="KW-0472">Membrane</keyword>
<name>A0A1R4JTT5_9ACTN</name>
<dbReference type="PANTHER" id="PTHR30252">
    <property type="entry name" value="INNER MEMBRANE PEPTIDE TRANSPORTER"/>
    <property type="match status" value="1"/>
</dbReference>
<dbReference type="GO" id="GO:0005886">
    <property type="term" value="C:plasma membrane"/>
    <property type="evidence" value="ECO:0007669"/>
    <property type="project" value="UniProtKB-SubCell"/>
</dbReference>
<proteinExistence type="inferred from homology"/>
<dbReference type="Pfam" id="PF02554">
    <property type="entry name" value="CstA"/>
    <property type="match status" value="1"/>
</dbReference>
<evidence type="ECO:0000259" key="8">
    <source>
        <dbReference type="Pfam" id="PF02554"/>
    </source>
</evidence>
<dbReference type="GO" id="GO:0009267">
    <property type="term" value="P:cellular response to starvation"/>
    <property type="evidence" value="ECO:0007669"/>
    <property type="project" value="InterPro"/>
</dbReference>
<protein>
    <submittedName>
        <fullName evidence="9">Carbon starvation protein A</fullName>
    </submittedName>
</protein>
<evidence type="ECO:0000256" key="6">
    <source>
        <dbReference type="ARBA" id="ARBA00022989"/>
    </source>
</evidence>
<evidence type="ECO:0000313" key="10">
    <source>
        <dbReference type="Proteomes" id="UP000188342"/>
    </source>
</evidence>
<keyword evidence="6" id="KW-1133">Transmembrane helix</keyword>
<evidence type="ECO:0000256" key="4">
    <source>
        <dbReference type="ARBA" id="ARBA00022475"/>
    </source>
</evidence>
<dbReference type="InterPro" id="IPR051605">
    <property type="entry name" value="CstA"/>
</dbReference>
<evidence type="ECO:0000256" key="5">
    <source>
        <dbReference type="ARBA" id="ARBA00022692"/>
    </source>
</evidence>
<organism evidence="9 10">
    <name type="scientific">Luteococcus japonicus LSP_Lj1</name>
    <dbReference type="NCBI Taxonomy" id="1255658"/>
    <lineage>
        <taxon>Bacteria</taxon>
        <taxon>Bacillati</taxon>
        <taxon>Actinomycetota</taxon>
        <taxon>Actinomycetes</taxon>
        <taxon>Propionibacteriales</taxon>
        <taxon>Propionibacteriaceae</taxon>
        <taxon>Luteococcus</taxon>
    </lineage>
</organism>
<evidence type="ECO:0000256" key="3">
    <source>
        <dbReference type="ARBA" id="ARBA00022448"/>
    </source>
</evidence>
<reference evidence="9 10" key="1">
    <citation type="submission" date="2017-02" db="EMBL/GenBank/DDBJ databases">
        <authorList>
            <person name="Peterson S.W."/>
        </authorList>
    </citation>
    <scope>NUCLEOTIDE SEQUENCE [LARGE SCALE GENOMIC DNA]</scope>
    <source>
        <strain evidence="9 10">LSP_Lj1</strain>
    </source>
</reference>
<sequence length="243" mass="26097">MIILIAVLAIVIIGALAHSPWGVFSIAMTIPIALLMGVYMRFIRPGAVGETSAIGIVLLVDAIAGGSWVSHHPSLAEVFTLTRWIGPSRSRSRRLTQRFTTRSGVLFGLWWGREDRSCMDSPAPVAVGPSLDGGPRDLEAGGDLGDRDAVVDHELGDDQTVFRGQCCVGVGHKRAFLAWRGSVASPTQPARPSLVHTPGSQSVNQPVRSVQLIWVWFLSRGQDEAPPGWMLGGASPCVGPKWF</sequence>
<dbReference type="Proteomes" id="UP000188342">
    <property type="component" value="Unassembled WGS sequence"/>
</dbReference>
<dbReference type="AlphaFoldDB" id="A0A1R4JTT5"/>
<evidence type="ECO:0000256" key="1">
    <source>
        <dbReference type="ARBA" id="ARBA00004651"/>
    </source>
</evidence>